<keyword evidence="2" id="KW-0677">Repeat</keyword>
<dbReference type="NCBIfam" id="TIGR00756">
    <property type="entry name" value="PPR"/>
    <property type="match status" value="1"/>
</dbReference>
<dbReference type="InterPro" id="IPR011990">
    <property type="entry name" value="TPR-like_helical_dom_sf"/>
</dbReference>
<proteinExistence type="inferred from homology"/>
<dbReference type="AlphaFoldDB" id="A0AAV9CHD3"/>
<reference evidence="5" key="2">
    <citation type="submission" date="2023-06" db="EMBL/GenBank/DDBJ databases">
        <authorList>
            <person name="Ma L."/>
            <person name="Liu K.-W."/>
            <person name="Li Z."/>
            <person name="Hsiao Y.-Y."/>
            <person name="Qi Y."/>
            <person name="Fu T."/>
            <person name="Tang G."/>
            <person name="Zhang D."/>
            <person name="Sun W.-H."/>
            <person name="Liu D.-K."/>
            <person name="Li Y."/>
            <person name="Chen G.-Z."/>
            <person name="Liu X.-D."/>
            <person name="Liao X.-Y."/>
            <person name="Jiang Y.-T."/>
            <person name="Yu X."/>
            <person name="Hao Y."/>
            <person name="Huang J."/>
            <person name="Zhao X.-W."/>
            <person name="Ke S."/>
            <person name="Chen Y.-Y."/>
            <person name="Wu W.-L."/>
            <person name="Hsu J.-L."/>
            <person name="Lin Y.-F."/>
            <person name="Huang M.-D."/>
            <person name="Li C.-Y."/>
            <person name="Huang L."/>
            <person name="Wang Z.-W."/>
            <person name="Zhao X."/>
            <person name="Zhong W.-Y."/>
            <person name="Peng D.-H."/>
            <person name="Ahmad S."/>
            <person name="Lan S."/>
            <person name="Zhang J.-S."/>
            <person name="Tsai W.-C."/>
            <person name="Van De Peer Y."/>
            <person name="Liu Z.-J."/>
        </authorList>
    </citation>
    <scope>NUCLEOTIDE SEQUENCE</scope>
    <source>
        <strain evidence="5">CP</strain>
        <tissue evidence="5">Leaves</tissue>
    </source>
</reference>
<dbReference type="InterPro" id="IPR002885">
    <property type="entry name" value="PPR_rpt"/>
</dbReference>
<protein>
    <submittedName>
        <fullName evidence="5">Pentatricopeptide repeat-containing protein</fullName>
    </submittedName>
</protein>
<evidence type="ECO:0000313" key="5">
    <source>
        <dbReference type="EMBL" id="KAK1288149.1"/>
    </source>
</evidence>
<dbReference type="EMBL" id="JAUJYO010000019">
    <property type="protein sequence ID" value="KAK1288149.1"/>
    <property type="molecule type" value="Genomic_DNA"/>
</dbReference>
<evidence type="ECO:0000256" key="2">
    <source>
        <dbReference type="ARBA" id="ARBA00022737"/>
    </source>
</evidence>
<dbReference type="Gene3D" id="1.25.40.10">
    <property type="entry name" value="Tetratricopeptide repeat domain"/>
    <property type="match status" value="2"/>
</dbReference>
<comment type="similarity">
    <text evidence="1">Belongs to the PPR family. P subfamily.</text>
</comment>
<dbReference type="PANTHER" id="PTHR46598">
    <property type="entry name" value="BNAC05G43320D PROTEIN"/>
    <property type="match status" value="1"/>
</dbReference>
<dbReference type="PANTHER" id="PTHR46598:SF1">
    <property type="entry name" value="OS10G0422566 PROTEIN"/>
    <property type="match status" value="1"/>
</dbReference>
<comment type="caution">
    <text evidence="5">The sequence shown here is derived from an EMBL/GenBank/DDBJ whole genome shotgun (WGS) entry which is preliminary data.</text>
</comment>
<name>A0AAV9CHD3_ACOCL</name>
<reference evidence="5" key="1">
    <citation type="journal article" date="2023" name="Nat. Commun.">
        <title>Diploid and tetraploid genomes of Acorus and the evolution of monocots.</title>
        <authorList>
            <person name="Ma L."/>
            <person name="Liu K.W."/>
            <person name="Li Z."/>
            <person name="Hsiao Y.Y."/>
            <person name="Qi Y."/>
            <person name="Fu T."/>
            <person name="Tang G.D."/>
            <person name="Zhang D."/>
            <person name="Sun W.H."/>
            <person name="Liu D.K."/>
            <person name="Li Y."/>
            <person name="Chen G.Z."/>
            <person name="Liu X.D."/>
            <person name="Liao X.Y."/>
            <person name="Jiang Y.T."/>
            <person name="Yu X."/>
            <person name="Hao Y."/>
            <person name="Huang J."/>
            <person name="Zhao X.W."/>
            <person name="Ke S."/>
            <person name="Chen Y.Y."/>
            <person name="Wu W.L."/>
            <person name="Hsu J.L."/>
            <person name="Lin Y.F."/>
            <person name="Huang M.D."/>
            <person name="Li C.Y."/>
            <person name="Huang L."/>
            <person name="Wang Z.W."/>
            <person name="Zhao X."/>
            <person name="Zhong W.Y."/>
            <person name="Peng D.H."/>
            <person name="Ahmad S."/>
            <person name="Lan S."/>
            <person name="Zhang J.S."/>
            <person name="Tsai W.C."/>
            <person name="Van de Peer Y."/>
            <person name="Liu Z.J."/>
        </authorList>
    </citation>
    <scope>NUCLEOTIDE SEQUENCE</scope>
    <source>
        <strain evidence="5">CP</strain>
    </source>
</reference>
<dbReference type="PROSITE" id="PS51375">
    <property type="entry name" value="PPR"/>
    <property type="match status" value="2"/>
</dbReference>
<feature type="compositionally biased region" description="Basic residues" evidence="4">
    <location>
        <begin position="580"/>
        <end position="593"/>
    </location>
</feature>
<evidence type="ECO:0000256" key="3">
    <source>
        <dbReference type="PROSITE-ProRule" id="PRU00708"/>
    </source>
</evidence>
<accession>A0AAV9CHD3</accession>
<organism evidence="5 6">
    <name type="scientific">Acorus calamus</name>
    <name type="common">Sweet flag</name>
    <dbReference type="NCBI Taxonomy" id="4465"/>
    <lineage>
        <taxon>Eukaryota</taxon>
        <taxon>Viridiplantae</taxon>
        <taxon>Streptophyta</taxon>
        <taxon>Embryophyta</taxon>
        <taxon>Tracheophyta</taxon>
        <taxon>Spermatophyta</taxon>
        <taxon>Magnoliopsida</taxon>
        <taxon>Liliopsida</taxon>
        <taxon>Acoraceae</taxon>
        <taxon>Acorus</taxon>
    </lineage>
</organism>
<feature type="repeat" description="PPR" evidence="3">
    <location>
        <begin position="344"/>
        <end position="378"/>
    </location>
</feature>
<evidence type="ECO:0000256" key="4">
    <source>
        <dbReference type="SAM" id="MobiDB-lite"/>
    </source>
</evidence>
<sequence>MLYGCCDKAYVFPNCSIPNYVNHLGPSVTVSGAHVFSTMVESVLVQACNPSQLSVELEKAVDSRIFEAAWKLYEQYMYMGGGFPRKSVLNKVINGFAESSDLPWIKKAYDLVELVFNEGHMAQSEAGAYLASELVNEIGYLFKDNRVDPRKKINLPLLEMKPNAISFRIALTGCLLFGFTRKAEFGNFISASEMVLDMLRKAKEAKISLKAAKSVINAVETNKFLLLGTNSEHGTSDDASNKLKLIRSEAPSFMDFSQDQSFLRLEGEAKELLDLLSEKLQTQVELVRTENGILHPTEKFKEDSPVSVENSAVVQIINACISLGWLERAHDLLDEMKFSGVRIGGSIYSTLLKAYCKANRPREITALLKEAQKAGIQLDSGCYEAMIETRVLDRDMEGALHLFKEMKGSNISKARNQEFESLVKGCEGSGEAKLMSRLLEEIKDHQTVAEYGVHDWNSIIHFFCKKRLMGDAQKALVKMRALGHHPNAQTFHSLVTAYAAIGGKYLEVTELWGEMKLLANSDDMKFDQELLDGLLYCFVRGGFFSRANEVVKMLERGYYEKSRDSRSHSSRDRSEYHSSHSSRKKDRHRHHPY</sequence>
<evidence type="ECO:0000313" key="6">
    <source>
        <dbReference type="Proteomes" id="UP001180020"/>
    </source>
</evidence>
<feature type="region of interest" description="Disordered" evidence="4">
    <location>
        <begin position="561"/>
        <end position="593"/>
    </location>
</feature>
<feature type="compositionally biased region" description="Basic and acidic residues" evidence="4">
    <location>
        <begin position="561"/>
        <end position="578"/>
    </location>
</feature>
<feature type="repeat" description="PPR" evidence="3">
    <location>
        <begin position="452"/>
        <end position="486"/>
    </location>
</feature>
<dbReference type="Proteomes" id="UP001180020">
    <property type="component" value="Unassembled WGS sequence"/>
</dbReference>
<gene>
    <name evidence="5" type="ORF">QJS10_CPB19g00878</name>
</gene>
<keyword evidence="6" id="KW-1185">Reference proteome</keyword>
<dbReference type="Pfam" id="PF01535">
    <property type="entry name" value="PPR"/>
    <property type="match status" value="4"/>
</dbReference>
<evidence type="ECO:0000256" key="1">
    <source>
        <dbReference type="ARBA" id="ARBA00007626"/>
    </source>
</evidence>